<feature type="compositionally biased region" description="Polar residues" evidence="4">
    <location>
        <begin position="245"/>
        <end position="254"/>
    </location>
</feature>
<dbReference type="SUPFAM" id="SSF48403">
    <property type="entry name" value="Ankyrin repeat"/>
    <property type="match status" value="1"/>
</dbReference>
<feature type="region of interest" description="Disordered" evidence="4">
    <location>
        <begin position="505"/>
        <end position="531"/>
    </location>
</feature>
<feature type="compositionally biased region" description="Polar residues" evidence="4">
    <location>
        <begin position="966"/>
        <end position="978"/>
    </location>
</feature>
<feature type="region of interest" description="Disordered" evidence="4">
    <location>
        <begin position="543"/>
        <end position="622"/>
    </location>
</feature>
<keyword evidence="2 3" id="KW-0040">ANK repeat</keyword>
<organism evidence="5 6">
    <name type="scientific">Collybiopsis confluens</name>
    <dbReference type="NCBI Taxonomy" id="2823264"/>
    <lineage>
        <taxon>Eukaryota</taxon>
        <taxon>Fungi</taxon>
        <taxon>Dikarya</taxon>
        <taxon>Basidiomycota</taxon>
        <taxon>Agaricomycotina</taxon>
        <taxon>Agaricomycetes</taxon>
        <taxon>Agaricomycetidae</taxon>
        <taxon>Agaricales</taxon>
        <taxon>Marasmiineae</taxon>
        <taxon>Omphalotaceae</taxon>
        <taxon>Collybiopsis</taxon>
    </lineage>
</organism>
<evidence type="ECO:0000256" key="4">
    <source>
        <dbReference type="SAM" id="MobiDB-lite"/>
    </source>
</evidence>
<feature type="compositionally biased region" description="Polar residues" evidence="4">
    <location>
        <begin position="292"/>
        <end position="304"/>
    </location>
</feature>
<proteinExistence type="predicted"/>
<sequence length="1118" mass="119418">MPGPLRANANLRAEAKYNVVTEFPNYDLHSAAASGNLGLVEYALARGQPVNSVLDGVLPLHAACSGGHDQVVKLLIDHGADVNAARLPRRYSNEKSREASVPIAGTTGSTPLHFAAAHGNKNVITTLLLRGAHPDRRDKHSITPAMLAEQNGWLECAQALNNWIKDKDRDLRERGQLDENPPGSPPSMAHASSGIEDDIRMSTRKHIQVKRSIDTALNMFKNSSASSTPQSKLVINSTLSSTYNVATLSPTSPTRSRRDFSPSPSEDGRFSPSPSPTNPGSRRPSLPHIFQTPPNSSQRVQKPTTLLKARHPRRPRSAGTDAEREPEADNNSANLGRSAGKKLGTKYSLLNLFKKGNETGGVPLERTSSHQSSASLTFPNQTSSVKMSSALLNSPKQSASLLYNNDALPSSGYRFGGSANDMSLKTRAASSPSNTRSPPSMPSLLPQQSYASPSRPLAVDLHNALAAHQHLPHRDRSGSSSSVTKYERSIGLGISFDEADTAVNRPPMRRYLPSDSEHSRDRSGSNASNRNAAVFDDEVIISAGPNNSSSGNVSITESLNGATSRNNSRPSILRGHNRTSSSSQPRSLRFDSSASMMSGSGVVGRRESDAQSPRSVTIPLRGSISASSLNRLHDERDDASRPQLVTLNESRVPDSAPANIADFDLKFVEESEYGRPIESSLTARTRLDIPIRNRGFSFTSSESSLSPTLSAGEGTTVTNALPSEFPFSINAPPPIDESVDAALLQVPAPQSIDSRLRGDSISSTSTADSGMNPSLSASATTSGSGGSGAIPTPMISPEGGSYLTLASAPDSWRIKNVRENIGPSEALGDDYRTGLDAGPVQAAGDGLEGRRVPSELDLIESHAQAEALVQRTQQDILAAHADGQGSSGMDSMPLSARLAALGASLELERRLREQRKAEELKAPGTAASLGDAGSSIRTEILRQASLDQLSKSYSSQNEVRRPHANSEGSRIGTLTNFYPSIPERAKPTHHPSLSASVVETSSPALKPDADSPTMSFNGRRTRSRTPDPENNLSRISSLDGLDVETADTELGPPLYRVSTAPNSSYSARDRRERELASVTKLTRMGFSPSEIAHARVAPPKRFGGLKSLMQTWKGGRQI</sequence>
<feature type="compositionally biased region" description="Polar residues" evidence="4">
    <location>
        <begin position="424"/>
        <end position="436"/>
    </location>
</feature>
<evidence type="ECO:0008006" key="7">
    <source>
        <dbReference type="Google" id="ProtNLM"/>
    </source>
</evidence>
<feature type="region of interest" description="Disordered" evidence="4">
    <location>
        <begin position="245"/>
        <end position="340"/>
    </location>
</feature>
<dbReference type="InterPro" id="IPR002110">
    <property type="entry name" value="Ankyrin_rpt"/>
</dbReference>
<dbReference type="EMBL" id="JAACJN010000026">
    <property type="protein sequence ID" value="KAF5388779.1"/>
    <property type="molecule type" value="Genomic_DNA"/>
</dbReference>
<name>A0A8H5MCG0_9AGAR</name>
<accession>A0A8H5MCG0</accession>
<reference evidence="5 6" key="1">
    <citation type="journal article" date="2020" name="ISME J.">
        <title>Uncovering the hidden diversity of litter-decomposition mechanisms in mushroom-forming fungi.</title>
        <authorList>
            <person name="Floudas D."/>
            <person name="Bentzer J."/>
            <person name="Ahren D."/>
            <person name="Johansson T."/>
            <person name="Persson P."/>
            <person name="Tunlid A."/>
        </authorList>
    </citation>
    <scope>NUCLEOTIDE SEQUENCE [LARGE SCALE GENOMIC DNA]</scope>
    <source>
        <strain evidence="5 6">CBS 406.79</strain>
    </source>
</reference>
<feature type="compositionally biased region" description="Polar residues" evidence="4">
    <location>
        <begin position="991"/>
        <end position="1003"/>
    </location>
</feature>
<keyword evidence="1" id="KW-0677">Repeat</keyword>
<dbReference type="AlphaFoldDB" id="A0A8H5MCG0"/>
<keyword evidence="6" id="KW-1185">Reference proteome</keyword>
<evidence type="ECO:0000256" key="1">
    <source>
        <dbReference type="ARBA" id="ARBA00022737"/>
    </source>
</evidence>
<feature type="compositionally biased region" description="Polar residues" evidence="4">
    <location>
        <begin position="760"/>
        <end position="775"/>
    </location>
</feature>
<dbReference type="SMART" id="SM00248">
    <property type="entry name" value="ANK"/>
    <property type="match status" value="3"/>
</dbReference>
<dbReference type="OrthoDB" id="194358at2759"/>
<evidence type="ECO:0000313" key="6">
    <source>
        <dbReference type="Proteomes" id="UP000518752"/>
    </source>
</evidence>
<evidence type="ECO:0000313" key="5">
    <source>
        <dbReference type="EMBL" id="KAF5388779.1"/>
    </source>
</evidence>
<dbReference type="Gene3D" id="1.25.40.20">
    <property type="entry name" value="Ankyrin repeat-containing domain"/>
    <property type="match status" value="1"/>
</dbReference>
<feature type="repeat" description="ANK" evidence="3">
    <location>
        <begin position="107"/>
        <end position="139"/>
    </location>
</feature>
<dbReference type="Proteomes" id="UP000518752">
    <property type="component" value="Unassembled WGS sequence"/>
</dbReference>
<feature type="repeat" description="ANK" evidence="3">
    <location>
        <begin position="55"/>
        <end position="87"/>
    </location>
</feature>
<dbReference type="InterPro" id="IPR036770">
    <property type="entry name" value="Ankyrin_rpt-contain_sf"/>
</dbReference>
<protein>
    <recommendedName>
        <fullName evidence="7">Ankyrin</fullName>
    </recommendedName>
</protein>
<feature type="compositionally biased region" description="Polar residues" evidence="4">
    <location>
        <begin position="369"/>
        <end position="381"/>
    </location>
</feature>
<feature type="region of interest" description="Disordered" evidence="4">
    <location>
        <begin position="174"/>
        <end position="196"/>
    </location>
</feature>
<feature type="region of interest" description="Disordered" evidence="4">
    <location>
        <begin position="360"/>
        <end position="381"/>
    </location>
</feature>
<feature type="region of interest" description="Disordered" evidence="4">
    <location>
        <begin position="952"/>
        <end position="1071"/>
    </location>
</feature>
<dbReference type="PANTHER" id="PTHR24173:SF74">
    <property type="entry name" value="ANKYRIN REPEAT DOMAIN-CONTAINING PROTEIN 16"/>
    <property type="match status" value="1"/>
</dbReference>
<evidence type="ECO:0000256" key="2">
    <source>
        <dbReference type="ARBA" id="ARBA00023043"/>
    </source>
</evidence>
<dbReference type="Pfam" id="PF12796">
    <property type="entry name" value="Ank_2"/>
    <property type="match status" value="1"/>
</dbReference>
<comment type="caution">
    <text evidence="5">The sequence shown here is derived from an EMBL/GenBank/DDBJ whole genome shotgun (WGS) entry which is preliminary data.</text>
</comment>
<feature type="compositionally biased region" description="Polar residues" evidence="4">
    <location>
        <begin position="544"/>
        <end position="570"/>
    </location>
</feature>
<feature type="region of interest" description="Disordered" evidence="4">
    <location>
        <begin position="424"/>
        <end position="453"/>
    </location>
</feature>
<dbReference type="PROSITE" id="PS50297">
    <property type="entry name" value="ANK_REP_REGION"/>
    <property type="match status" value="2"/>
</dbReference>
<dbReference type="PANTHER" id="PTHR24173">
    <property type="entry name" value="ANKYRIN REPEAT CONTAINING"/>
    <property type="match status" value="1"/>
</dbReference>
<dbReference type="PROSITE" id="PS50088">
    <property type="entry name" value="ANK_REPEAT"/>
    <property type="match status" value="2"/>
</dbReference>
<gene>
    <name evidence="5" type="ORF">D9757_005618</name>
</gene>
<feature type="region of interest" description="Disordered" evidence="4">
    <location>
        <begin position="753"/>
        <end position="795"/>
    </location>
</feature>
<evidence type="ECO:0000256" key="3">
    <source>
        <dbReference type="PROSITE-ProRule" id="PRU00023"/>
    </source>
</evidence>